<proteinExistence type="predicted"/>
<dbReference type="EMBL" id="PGXC01000079">
    <property type="protein sequence ID" value="PKK87966.1"/>
    <property type="molecule type" value="Genomic_DNA"/>
</dbReference>
<gene>
    <name evidence="2" type="ORF">CVV64_20895</name>
</gene>
<reference evidence="2 3" key="1">
    <citation type="journal article" date="2017" name="ISME J.">
        <title>Potential for microbial H2 and metal transformations associated with novel bacteria and archaea in deep terrestrial subsurface sediments.</title>
        <authorList>
            <person name="Hernsdorf A.W."/>
            <person name="Amano Y."/>
            <person name="Miyakawa K."/>
            <person name="Ise K."/>
            <person name="Suzuki Y."/>
            <person name="Anantharaman K."/>
            <person name="Probst A."/>
            <person name="Burstein D."/>
            <person name="Thomas B.C."/>
            <person name="Banfield J.F."/>
        </authorList>
    </citation>
    <scope>NUCLEOTIDE SEQUENCE [LARGE SCALE GENOMIC DNA]</scope>
    <source>
        <strain evidence="2">HGW-Wallbacteria-1</strain>
    </source>
</reference>
<dbReference type="Proteomes" id="UP000233256">
    <property type="component" value="Unassembled WGS sequence"/>
</dbReference>
<comment type="caution">
    <text evidence="2">The sequence shown here is derived from an EMBL/GenBank/DDBJ whole genome shotgun (WGS) entry which is preliminary data.</text>
</comment>
<accession>A0A2N1PI20</accession>
<dbReference type="InterPro" id="IPR018657">
    <property type="entry name" value="LarA-like_N"/>
</dbReference>
<dbReference type="GO" id="GO:0050043">
    <property type="term" value="F:lactate racemase activity"/>
    <property type="evidence" value="ECO:0007669"/>
    <property type="project" value="InterPro"/>
</dbReference>
<evidence type="ECO:0000259" key="1">
    <source>
        <dbReference type="Pfam" id="PF09861"/>
    </source>
</evidence>
<sequence length="423" mass="46710">MGESLYEAIGQVKIPRMVRIRQHFEDNRIEDPVSVVEEQMERSEILETIKPGMRIAITASSRPIHNLDIILRTIVRILRRHGAEPFVIPAMGSHGGGTAEGQKHILNSYGITEERVGCPILSSMETVSVGTSPEGHPVHIDALANAAQGIIVVGKIRPHSGFSGPYESGLMKMMTIGLGKQHGAAVCHNAGAKYLAKYIPMFANVILENCNILFGVGIIENAYHKTYLIECIPAKDIPSREPALLQKAYTLLPRLMFKDVAVLVLDEIGKNISGDGMDPYITTRFGTPYVTTEESIQKVAILDISAESHGGMLGAGWADVCTRRMFDKCALEESYVNAITATIFDGVRIPMILKNDYYAIAACIRGSVDIDRENIRLVRMHNTLEAYDIEISESMIEDACRNPDIEILGDLEELEFDENGNLW</sequence>
<evidence type="ECO:0000313" key="3">
    <source>
        <dbReference type="Proteomes" id="UP000233256"/>
    </source>
</evidence>
<evidence type="ECO:0000313" key="2">
    <source>
        <dbReference type="EMBL" id="PKK87966.1"/>
    </source>
</evidence>
<protein>
    <recommendedName>
        <fullName evidence="1">LarA-like N-terminal domain-containing protein</fullName>
    </recommendedName>
</protein>
<dbReference type="AlphaFoldDB" id="A0A2N1PI20"/>
<organism evidence="2 3">
    <name type="scientific">Candidatus Wallbacteria bacterium HGW-Wallbacteria-1</name>
    <dbReference type="NCBI Taxonomy" id="2013854"/>
    <lineage>
        <taxon>Bacteria</taxon>
        <taxon>Candidatus Walliibacteriota</taxon>
    </lineage>
</organism>
<feature type="domain" description="LarA-like N-terminal" evidence="1">
    <location>
        <begin position="31"/>
        <end position="188"/>
    </location>
</feature>
<dbReference type="Gene3D" id="3.40.50.11440">
    <property type="match status" value="1"/>
</dbReference>
<dbReference type="Pfam" id="PF09861">
    <property type="entry name" value="Lar_N"/>
    <property type="match status" value="1"/>
</dbReference>
<name>A0A2N1PI20_9BACT</name>